<dbReference type="EC" id="2.5.1.-" evidence="4"/>
<dbReference type="FunFam" id="3.40.1180.10:FF:000005">
    <property type="entry name" value="Alkyl transferase"/>
    <property type="match status" value="1"/>
</dbReference>
<dbReference type="PANTHER" id="PTHR10291:SF43">
    <property type="entry name" value="DEHYDRODOLICHYL DIPHOSPHATE SYNTHASE COMPLEX SUBUNIT DHDDS"/>
    <property type="match status" value="1"/>
</dbReference>
<dbReference type="SUPFAM" id="SSF64005">
    <property type="entry name" value="Undecaprenyl diphosphate synthase"/>
    <property type="match status" value="1"/>
</dbReference>
<dbReference type="CDD" id="cd00475">
    <property type="entry name" value="Cis_IPPS"/>
    <property type="match status" value="1"/>
</dbReference>
<dbReference type="HAMAP" id="MF_01139">
    <property type="entry name" value="ISPT"/>
    <property type="match status" value="1"/>
</dbReference>
<dbReference type="GO" id="GO:1904423">
    <property type="term" value="C:dehydrodolichyl diphosphate synthase complex"/>
    <property type="evidence" value="ECO:0007669"/>
    <property type="project" value="TreeGrafter"/>
</dbReference>
<name>A0A8H5BK55_9AGAR</name>
<keyword evidence="2 4" id="KW-0808">Transferase</keyword>
<evidence type="ECO:0000256" key="1">
    <source>
        <dbReference type="ARBA" id="ARBA00005432"/>
    </source>
</evidence>
<organism evidence="5 6">
    <name type="scientific">Ephemerocybe angulata</name>
    <dbReference type="NCBI Taxonomy" id="980116"/>
    <lineage>
        <taxon>Eukaryota</taxon>
        <taxon>Fungi</taxon>
        <taxon>Dikarya</taxon>
        <taxon>Basidiomycota</taxon>
        <taxon>Agaricomycotina</taxon>
        <taxon>Agaricomycetes</taxon>
        <taxon>Agaricomycetidae</taxon>
        <taxon>Agaricales</taxon>
        <taxon>Agaricineae</taxon>
        <taxon>Psathyrellaceae</taxon>
        <taxon>Ephemerocybe</taxon>
    </lineage>
</organism>
<reference evidence="5 6" key="1">
    <citation type="journal article" date="2020" name="ISME J.">
        <title>Uncovering the hidden diversity of litter-decomposition mechanisms in mushroom-forming fungi.</title>
        <authorList>
            <person name="Floudas D."/>
            <person name="Bentzer J."/>
            <person name="Ahren D."/>
            <person name="Johansson T."/>
            <person name="Persson P."/>
            <person name="Tunlid A."/>
        </authorList>
    </citation>
    <scope>NUCLEOTIDE SEQUENCE [LARGE SCALE GENOMIC DNA]</scope>
    <source>
        <strain evidence="5 6">CBS 175.51</strain>
    </source>
</reference>
<keyword evidence="6" id="KW-1185">Reference proteome</keyword>
<dbReference type="AlphaFoldDB" id="A0A8H5BK55"/>
<protein>
    <recommendedName>
        <fullName evidence="4">Alkyl transferase</fullName>
        <ecNumber evidence="4">2.5.1.-</ecNumber>
    </recommendedName>
</protein>
<dbReference type="EMBL" id="JAACJK010000165">
    <property type="protein sequence ID" value="KAF5323993.1"/>
    <property type="molecule type" value="Genomic_DNA"/>
</dbReference>
<dbReference type="InterPro" id="IPR036424">
    <property type="entry name" value="UPP_synth-like_sf"/>
</dbReference>
<dbReference type="PANTHER" id="PTHR10291">
    <property type="entry name" value="DEHYDRODOLICHYL DIPHOSPHATE SYNTHASE FAMILY MEMBER"/>
    <property type="match status" value="1"/>
</dbReference>
<accession>A0A8H5BK55</accession>
<evidence type="ECO:0000313" key="6">
    <source>
        <dbReference type="Proteomes" id="UP000541558"/>
    </source>
</evidence>
<dbReference type="Pfam" id="PF01255">
    <property type="entry name" value="Prenyltransf"/>
    <property type="match status" value="1"/>
</dbReference>
<dbReference type="GO" id="GO:0016020">
    <property type="term" value="C:membrane"/>
    <property type="evidence" value="ECO:0007669"/>
    <property type="project" value="TreeGrafter"/>
</dbReference>
<dbReference type="PROSITE" id="PS01066">
    <property type="entry name" value="UPP_SYNTHASE"/>
    <property type="match status" value="1"/>
</dbReference>
<dbReference type="GO" id="GO:0045547">
    <property type="term" value="F:ditrans,polycis-polyprenyl diphosphate synthase [(2E,6E)-farnesyl diphosphate specific] activity"/>
    <property type="evidence" value="ECO:0007669"/>
    <property type="project" value="TreeGrafter"/>
</dbReference>
<gene>
    <name evidence="5" type="ORF">D9611_008384</name>
</gene>
<dbReference type="GO" id="GO:0016094">
    <property type="term" value="P:polyprenol biosynthetic process"/>
    <property type="evidence" value="ECO:0007669"/>
    <property type="project" value="TreeGrafter"/>
</dbReference>
<proteinExistence type="inferred from homology"/>
<comment type="similarity">
    <text evidence="1 4">Belongs to the UPP synthase family.</text>
</comment>
<dbReference type="Gene3D" id="3.40.1180.10">
    <property type="entry name" value="Decaprenyl diphosphate synthase-like"/>
    <property type="match status" value="1"/>
</dbReference>
<dbReference type="InterPro" id="IPR001441">
    <property type="entry name" value="UPP_synth-like"/>
</dbReference>
<evidence type="ECO:0000256" key="3">
    <source>
        <dbReference type="ARBA" id="ARBA00022842"/>
    </source>
</evidence>
<evidence type="ECO:0000313" key="5">
    <source>
        <dbReference type="EMBL" id="KAF5323993.1"/>
    </source>
</evidence>
<dbReference type="InterPro" id="IPR018520">
    <property type="entry name" value="UPP_synth-like_CS"/>
</dbReference>
<dbReference type="NCBIfam" id="TIGR00055">
    <property type="entry name" value="uppS"/>
    <property type="match status" value="1"/>
</dbReference>
<dbReference type="GO" id="GO:0005783">
    <property type="term" value="C:endoplasmic reticulum"/>
    <property type="evidence" value="ECO:0007669"/>
    <property type="project" value="TreeGrafter"/>
</dbReference>
<dbReference type="OrthoDB" id="4173905at2759"/>
<sequence length="273" mass="30798">MLDAIQNSALYIRGLVLHQAEDLLLKVLAAGPIPQHVAFVMDGNRRFARQHQKRVQDGHSEGFGALKRILEVCMKLNIRCVSAYAFAIENFKRSPDEVDALMELAETKLLELCQHGELLDRYGVRLNIVGKKALLPEKVLAAVEKAEALTRENTTSILNICMPYGSRDEITTAVEYSVRNSLKNKQGEDIIITEKDIEDNLLTSLGGSPPLDILVRTSGVKRLSDFLLWQCCEDTQIHFTDVYWPDFGLKELIPILLDFQRQVWRKQPASVAP</sequence>
<comment type="caution">
    <text evidence="5">The sequence shown here is derived from an EMBL/GenBank/DDBJ whole genome shotgun (WGS) entry which is preliminary data.</text>
</comment>
<keyword evidence="3" id="KW-0460">Magnesium</keyword>
<dbReference type="GO" id="GO:0005811">
    <property type="term" value="C:lipid droplet"/>
    <property type="evidence" value="ECO:0007669"/>
    <property type="project" value="TreeGrafter"/>
</dbReference>
<evidence type="ECO:0000256" key="2">
    <source>
        <dbReference type="ARBA" id="ARBA00022679"/>
    </source>
</evidence>
<dbReference type="Proteomes" id="UP000541558">
    <property type="component" value="Unassembled WGS sequence"/>
</dbReference>
<evidence type="ECO:0000256" key="4">
    <source>
        <dbReference type="RuleBase" id="RU363018"/>
    </source>
</evidence>